<keyword evidence="3" id="KW-1185">Reference proteome</keyword>
<feature type="transmembrane region" description="Helical" evidence="1">
    <location>
        <begin position="373"/>
        <end position="396"/>
    </location>
</feature>
<evidence type="ECO:0000313" key="2">
    <source>
        <dbReference type="EMBL" id="ADD43232.1"/>
    </source>
</evidence>
<feature type="transmembrane region" description="Helical" evidence="1">
    <location>
        <begin position="432"/>
        <end position="453"/>
    </location>
</feature>
<feature type="transmembrane region" description="Helical" evidence="1">
    <location>
        <begin position="163"/>
        <end position="184"/>
    </location>
</feature>
<accession>D3PWL0</accession>
<feature type="transmembrane region" description="Helical" evidence="1">
    <location>
        <begin position="559"/>
        <end position="580"/>
    </location>
</feature>
<feature type="transmembrane region" description="Helical" evidence="1">
    <location>
        <begin position="196"/>
        <end position="218"/>
    </location>
</feature>
<keyword evidence="1" id="KW-0472">Membrane</keyword>
<reference evidence="2 3" key="1">
    <citation type="journal article" date="2009" name="Stand. Genomic Sci.">
        <title>Complete genome sequence of Stackebrandtia nassauensis type strain (LLR-40K-21).</title>
        <authorList>
            <person name="Munk C."/>
            <person name="Lapidus A."/>
            <person name="Copeland A."/>
            <person name="Jando M."/>
            <person name="Mayilraj S."/>
            <person name="Glavina Del Rio T."/>
            <person name="Nolan M."/>
            <person name="Chen F."/>
            <person name="Lucas S."/>
            <person name="Tice H."/>
            <person name="Cheng J.F."/>
            <person name="Han C."/>
            <person name="Detter J.C."/>
            <person name="Bruce D."/>
            <person name="Goodwin L."/>
            <person name="Chain P."/>
            <person name="Pitluck S."/>
            <person name="Goker M."/>
            <person name="Ovchinikova G."/>
            <person name="Pati A."/>
            <person name="Ivanova N."/>
            <person name="Mavromatis K."/>
            <person name="Chen A."/>
            <person name="Palaniappan K."/>
            <person name="Land M."/>
            <person name="Hauser L."/>
            <person name="Chang Y.J."/>
            <person name="Jeffries C.D."/>
            <person name="Bristow J."/>
            <person name="Eisen J.A."/>
            <person name="Markowitz V."/>
            <person name="Hugenholtz P."/>
            <person name="Kyrpides N.C."/>
            <person name="Klenk H.P."/>
        </authorList>
    </citation>
    <scope>NUCLEOTIDE SEQUENCE [LARGE SCALE GENOMIC DNA]</scope>
    <source>
        <strain evidence="3">DSM 44728 / CIP 108903 / NRRL B-16338 / NBRC 102104 / LLR-40K-21</strain>
    </source>
</reference>
<gene>
    <name evidence="2" type="ordered locus">Snas_3570</name>
</gene>
<proteinExistence type="predicted"/>
<feature type="transmembrane region" description="Helical" evidence="1">
    <location>
        <begin position="339"/>
        <end position="361"/>
    </location>
</feature>
<keyword evidence="1" id="KW-1133">Transmembrane helix</keyword>
<feature type="transmembrane region" description="Helical" evidence="1">
    <location>
        <begin position="288"/>
        <end position="309"/>
    </location>
</feature>
<dbReference type="AlphaFoldDB" id="D3PWL0"/>
<feature type="transmembrane region" description="Helical" evidence="1">
    <location>
        <begin position="86"/>
        <end position="103"/>
    </location>
</feature>
<organism evidence="2 3">
    <name type="scientific">Stackebrandtia nassauensis (strain DSM 44728 / CIP 108903 / NRRL B-16338 / NBRC 102104 / LLR-40K-21)</name>
    <dbReference type="NCBI Taxonomy" id="446470"/>
    <lineage>
        <taxon>Bacteria</taxon>
        <taxon>Bacillati</taxon>
        <taxon>Actinomycetota</taxon>
        <taxon>Actinomycetes</taxon>
        <taxon>Glycomycetales</taxon>
        <taxon>Glycomycetaceae</taxon>
        <taxon>Stackebrandtia</taxon>
    </lineage>
</organism>
<keyword evidence="1" id="KW-0812">Transmembrane</keyword>
<feature type="transmembrane region" description="Helical" evidence="1">
    <location>
        <begin position="230"/>
        <end position="250"/>
    </location>
</feature>
<dbReference type="HOGENOM" id="CLU_394267_0_0_11"/>
<dbReference type="STRING" id="446470.Snas_3570"/>
<feature type="transmembrane region" description="Helical" evidence="1">
    <location>
        <begin position="638"/>
        <end position="658"/>
    </location>
</feature>
<dbReference type="eggNOG" id="ENOG5033Z0Q">
    <property type="taxonomic scope" value="Bacteria"/>
</dbReference>
<dbReference type="EMBL" id="CP001778">
    <property type="protein sequence ID" value="ADD43232.1"/>
    <property type="molecule type" value="Genomic_DNA"/>
</dbReference>
<feature type="transmembrane region" description="Helical" evidence="1">
    <location>
        <begin position="403"/>
        <end position="420"/>
    </location>
</feature>
<sequence length="673" mass="70379">MTVIDKMAELLLRLARDRWPERLREDRYREWSAEMYAIRNQESKSALQRAFGQFRFAFSLAVSPPGGQRHQTPGWRESLPGWGRRLLPLAVLFAFGAGCSLVVGQPRMLGVVFVNLSGGDLLWPNVVTVAFILALVAASAMLGHALGAHLPPSRQPRHKTARALSVVTATLAVGAGMLATWLSISGFASEGGETQSTLWTSPLLWMVAVVPLLLWAVWSARRDRVKTARWLGIAAGLVLLEVLALPPALVMREQLGLPDSAISASTAPLLFPASFLQPAGLSPELGTLSFTSLMPSMLAATTFTLFYVIRSCRATVRPVPPVVRSGAAAPAASTARAGFALAIMGLGLVTWAIAVAFTPPAADPLTDTGDPQFLMWSVELRLAAITVVATALALALVGRGRPFLPATVTGVGLLTADTILDATDQVGRTGLYGALGAGVVITAFTWWLGRTLLIAPPQERANRRAATGIAVVAALCAPAMLLQSTSPSTTAESGGTSATPAIFPAVTVAVTALLALVASASALAARRHGPTRLTAAATMVVPAGLLGSLAMFSGVPDSVAWIGTLAGLPFAVFLLALMWWERVRQRAKATGTWTALTLLSTVAMVPTLLIGFFASIFITGPLLTVTGNGGYPVDGSSIMPGILTVGISYGIGAAYILLPPPRTIAMVTVPVGA</sequence>
<feature type="transmembrane region" description="Helical" evidence="1">
    <location>
        <begin position="592"/>
        <end position="618"/>
    </location>
</feature>
<feature type="transmembrane region" description="Helical" evidence="1">
    <location>
        <begin position="502"/>
        <end position="523"/>
    </location>
</feature>
<feature type="transmembrane region" description="Helical" evidence="1">
    <location>
        <begin position="123"/>
        <end position="142"/>
    </location>
</feature>
<dbReference type="OrthoDB" id="3290504at2"/>
<feature type="transmembrane region" description="Helical" evidence="1">
    <location>
        <begin position="465"/>
        <end position="482"/>
    </location>
</feature>
<dbReference type="RefSeq" id="WP_013018803.1">
    <property type="nucleotide sequence ID" value="NC_013947.1"/>
</dbReference>
<feature type="transmembrane region" description="Helical" evidence="1">
    <location>
        <begin position="535"/>
        <end position="553"/>
    </location>
</feature>
<name>D3PWL0_STANL</name>
<protein>
    <submittedName>
        <fullName evidence="2">Uncharacterized protein</fullName>
    </submittedName>
</protein>
<dbReference type="KEGG" id="sna:Snas_3570"/>
<dbReference type="Proteomes" id="UP000000844">
    <property type="component" value="Chromosome"/>
</dbReference>
<evidence type="ECO:0000313" key="3">
    <source>
        <dbReference type="Proteomes" id="UP000000844"/>
    </source>
</evidence>
<evidence type="ECO:0000256" key="1">
    <source>
        <dbReference type="SAM" id="Phobius"/>
    </source>
</evidence>